<keyword evidence="3" id="KW-1185">Reference proteome</keyword>
<protein>
    <submittedName>
        <fullName evidence="2">Uncharacterized protein</fullName>
    </submittedName>
</protein>
<accession>B8IE69</accession>
<feature type="compositionally biased region" description="Basic and acidic residues" evidence="1">
    <location>
        <begin position="109"/>
        <end position="124"/>
    </location>
</feature>
<dbReference type="EMBL" id="CP001349">
    <property type="protein sequence ID" value="ACL57615.1"/>
    <property type="molecule type" value="Genomic_DNA"/>
</dbReference>
<dbReference type="Proteomes" id="UP000008207">
    <property type="component" value="Chromosome"/>
</dbReference>
<evidence type="ECO:0000256" key="1">
    <source>
        <dbReference type="SAM" id="MobiDB-lite"/>
    </source>
</evidence>
<feature type="compositionally biased region" description="Basic and acidic residues" evidence="1">
    <location>
        <begin position="7"/>
        <end position="19"/>
    </location>
</feature>
<evidence type="ECO:0000313" key="2">
    <source>
        <dbReference type="EMBL" id="ACL57615.1"/>
    </source>
</evidence>
<organism evidence="2 3">
    <name type="scientific">Methylobacterium nodulans (strain LMG 21967 / CNCM I-2342 / ORS 2060)</name>
    <dbReference type="NCBI Taxonomy" id="460265"/>
    <lineage>
        <taxon>Bacteria</taxon>
        <taxon>Pseudomonadati</taxon>
        <taxon>Pseudomonadota</taxon>
        <taxon>Alphaproteobacteria</taxon>
        <taxon>Hyphomicrobiales</taxon>
        <taxon>Methylobacteriaceae</taxon>
        <taxon>Methylobacterium</taxon>
    </lineage>
</organism>
<dbReference type="KEGG" id="mno:Mnod_2652"/>
<reference evidence="2 3" key="1">
    <citation type="submission" date="2009-01" db="EMBL/GenBank/DDBJ databases">
        <title>Complete sequence of chromosome of Methylobacterium nodulans ORS 2060.</title>
        <authorList>
            <consortium name="US DOE Joint Genome Institute"/>
            <person name="Lucas S."/>
            <person name="Copeland A."/>
            <person name="Lapidus A."/>
            <person name="Glavina del Rio T."/>
            <person name="Dalin E."/>
            <person name="Tice H."/>
            <person name="Bruce D."/>
            <person name="Goodwin L."/>
            <person name="Pitluck S."/>
            <person name="Sims D."/>
            <person name="Brettin T."/>
            <person name="Detter J.C."/>
            <person name="Han C."/>
            <person name="Larimer F."/>
            <person name="Land M."/>
            <person name="Hauser L."/>
            <person name="Kyrpides N."/>
            <person name="Ivanova N."/>
            <person name="Marx C.J."/>
            <person name="Richardson P."/>
        </authorList>
    </citation>
    <scope>NUCLEOTIDE SEQUENCE [LARGE SCALE GENOMIC DNA]</scope>
    <source>
        <strain evidence="3">LMG 21967 / CNCM I-2342 / ORS 2060</strain>
    </source>
</reference>
<dbReference type="HOGENOM" id="CLU_2035329_0_0_5"/>
<dbReference type="STRING" id="460265.Mnod_2652"/>
<dbReference type="AlphaFoldDB" id="B8IE69"/>
<feature type="compositionally biased region" description="Low complexity" evidence="1">
    <location>
        <begin position="96"/>
        <end position="106"/>
    </location>
</feature>
<feature type="region of interest" description="Disordered" evidence="1">
    <location>
        <begin position="1"/>
        <end position="24"/>
    </location>
</feature>
<evidence type="ECO:0000313" key="3">
    <source>
        <dbReference type="Proteomes" id="UP000008207"/>
    </source>
</evidence>
<name>B8IE69_METNO</name>
<sequence length="124" mass="14489">MPRKRPMPHELMGEYREPLRPPVPPPVRFRIDPDYAPAEKVARKLCLTPEQFRSLIPQLFARGFPMPDETTGMYDLEAIDRWRKRRRPDLYPELTPGPAAPDTAPARKSMGDRFVEAKERRRHG</sequence>
<dbReference type="RefSeq" id="WP_015929294.1">
    <property type="nucleotide sequence ID" value="NC_011894.1"/>
</dbReference>
<dbReference type="eggNOG" id="COG4282">
    <property type="taxonomic scope" value="Bacteria"/>
</dbReference>
<gene>
    <name evidence="2" type="ordered locus">Mnod_2652</name>
</gene>
<proteinExistence type="predicted"/>
<feature type="region of interest" description="Disordered" evidence="1">
    <location>
        <begin position="87"/>
        <end position="124"/>
    </location>
</feature>